<dbReference type="EMBL" id="CP113088">
    <property type="protein sequence ID" value="WAC03214.1"/>
    <property type="molecule type" value="Genomic_DNA"/>
</dbReference>
<accession>A0A9E8SFB0</accession>
<sequence length="110" mass="12998">MQNLDLYIKKHPKLVRMVQYVLMGLFVFLILFDIILAATDNITISEVIKGETEKAFFVLTYFTGRFSHEFIYYKKKQQISQRCPGHYYSLWSGCTDFLFKNRSIINGCCF</sequence>
<organism evidence="2 3">
    <name type="scientific">Lacinutrix neustonica</name>
    <dbReference type="NCBI Taxonomy" id="2980107"/>
    <lineage>
        <taxon>Bacteria</taxon>
        <taxon>Pseudomonadati</taxon>
        <taxon>Bacteroidota</taxon>
        <taxon>Flavobacteriia</taxon>
        <taxon>Flavobacteriales</taxon>
        <taxon>Flavobacteriaceae</taxon>
        <taxon>Lacinutrix</taxon>
    </lineage>
</organism>
<keyword evidence="1" id="KW-0472">Membrane</keyword>
<evidence type="ECO:0000313" key="2">
    <source>
        <dbReference type="EMBL" id="WAC03214.1"/>
    </source>
</evidence>
<keyword evidence="1" id="KW-1133">Transmembrane helix</keyword>
<name>A0A9E8SFB0_9FLAO</name>
<gene>
    <name evidence="2" type="ORF">N7U66_06445</name>
</gene>
<keyword evidence="3" id="KW-1185">Reference proteome</keyword>
<protein>
    <submittedName>
        <fullName evidence="2">Uncharacterized protein</fullName>
    </submittedName>
</protein>
<proteinExistence type="predicted"/>
<dbReference type="Proteomes" id="UP001164705">
    <property type="component" value="Chromosome"/>
</dbReference>
<dbReference type="AlphaFoldDB" id="A0A9E8SFB0"/>
<evidence type="ECO:0000313" key="3">
    <source>
        <dbReference type="Proteomes" id="UP001164705"/>
    </source>
</evidence>
<feature type="transmembrane region" description="Helical" evidence="1">
    <location>
        <begin position="20"/>
        <end position="39"/>
    </location>
</feature>
<reference evidence="2" key="1">
    <citation type="submission" date="2022-11" db="EMBL/GenBank/DDBJ databases">
        <title>Lacinutrix neustonica HL-RS19T sp. nov., isolated from the surface microlayer sample of brackish Lake Shihwa.</title>
        <authorList>
            <person name="Choi J.Y."/>
            <person name="Hwang C.Y."/>
        </authorList>
    </citation>
    <scope>NUCLEOTIDE SEQUENCE</scope>
    <source>
        <strain evidence="2">HL-RS19</strain>
    </source>
</reference>
<dbReference type="RefSeq" id="WP_267677790.1">
    <property type="nucleotide sequence ID" value="NZ_CP113088.1"/>
</dbReference>
<keyword evidence="1" id="KW-0812">Transmembrane</keyword>
<evidence type="ECO:0000256" key="1">
    <source>
        <dbReference type="SAM" id="Phobius"/>
    </source>
</evidence>
<dbReference type="KEGG" id="lnu:N7U66_06445"/>